<feature type="transmembrane region" description="Helical" evidence="1">
    <location>
        <begin position="109"/>
        <end position="132"/>
    </location>
</feature>
<evidence type="ECO:0000313" key="2">
    <source>
        <dbReference type="EMBL" id="KLU63821.1"/>
    </source>
</evidence>
<organism evidence="2 3">
    <name type="scientific">Desulfosporosinus acididurans</name>
    <dbReference type="NCBI Taxonomy" id="476652"/>
    <lineage>
        <taxon>Bacteria</taxon>
        <taxon>Bacillati</taxon>
        <taxon>Bacillota</taxon>
        <taxon>Clostridia</taxon>
        <taxon>Eubacteriales</taxon>
        <taxon>Desulfitobacteriaceae</taxon>
        <taxon>Desulfosporosinus</taxon>
    </lineage>
</organism>
<evidence type="ECO:0000313" key="3">
    <source>
        <dbReference type="Proteomes" id="UP000036356"/>
    </source>
</evidence>
<accession>A0A0J1IGG4</accession>
<sequence length="138" mass="15549">MILNITFAHLTIVLATIFNTKGLVDGPPPTVLNFILTILFLVLWFSFGIFRGRERKKSFLIFAIIFWAIALGTTFIVMHLGPNPLVMVNFAIMAPVNGFMFLEFMRSQLFFAAMFLPLIITCIGYLVGLKIISSQNNL</sequence>
<protein>
    <submittedName>
        <fullName evidence="2">Uncharacterized protein</fullName>
    </submittedName>
</protein>
<dbReference type="AlphaFoldDB" id="A0A0J1IGG4"/>
<gene>
    <name evidence="2" type="ORF">DEAC_c42770</name>
</gene>
<dbReference type="EMBL" id="LDZY01000024">
    <property type="protein sequence ID" value="KLU63821.1"/>
    <property type="molecule type" value="Genomic_DNA"/>
</dbReference>
<proteinExistence type="predicted"/>
<evidence type="ECO:0000256" key="1">
    <source>
        <dbReference type="SAM" id="Phobius"/>
    </source>
</evidence>
<keyword evidence="1" id="KW-1133">Transmembrane helix</keyword>
<keyword evidence="1" id="KW-0472">Membrane</keyword>
<name>A0A0J1IGG4_9FIRM</name>
<comment type="caution">
    <text evidence="2">The sequence shown here is derived from an EMBL/GenBank/DDBJ whole genome shotgun (WGS) entry which is preliminary data.</text>
</comment>
<keyword evidence="3" id="KW-1185">Reference proteome</keyword>
<keyword evidence="1" id="KW-0812">Transmembrane</keyword>
<feature type="transmembrane region" description="Helical" evidence="1">
    <location>
        <begin position="31"/>
        <end position="50"/>
    </location>
</feature>
<feature type="transmembrane region" description="Helical" evidence="1">
    <location>
        <begin position="59"/>
        <end position="78"/>
    </location>
</feature>
<reference evidence="2 3" key="1">
    <citation type="submission" date="2015-06" db="EMBL/GenBank/DDBJ databases">
        <title>Draft genome of the moderately acidophilic sulfate reducer Candidatus Desulfosporosinus acididurans strain M1.</title>
        <authorList>
            <person name="Poehlein A."/>
            <person name="Petzsch P."/>
            <person name="Johnson B.D."/>
            <person name="Schloemann M."/>
            <person name="Daniel R."/>
            <person name="Muehling M."/>
        </authorList>
    </citation>
    <scope>NUCLEOTIDE SEQUENCE [LARGE SCALE GENOMIC DNA]</scope>
    <source>
        <strain evidence="2 3">M1</strain>
    </source>
</reference>
<dbReference type="Proteomes" id="UP000036356">
    <property type="component" value="Unassembled WGS sequence"/>
</dbReference>
<dbReference type="PATRIC" id="fig|476652.3.peg.4526"/>